<name>A0A3E2VL63_CLOIN</name>
<reference evidence="1 2" key="1">
    <citation type="submission" date="2018-08" db="EMBL/GenBank/DDBJ databases">
        <title>A genome reference for cultivated species of the human gut microbiota.</title>
        <authorList>
            <person name="Zou Y."/>
            <person name="Xue W."/>
            <person name="Luo G."/>
        </authorList>
    </citation>
    <scope>NUCLEOTIDE SEQUENCE [LARGE SCALE GENOMIC DNA]</scope>
    <source>
        <strain evidence="1 2">OF01-2LB</strain>
    </source>
</reference>
<comment type="caution">
    <text evidence="1">The sequence shown here is derived from an EMBL/GenBank/DDBJ whole genome shotgun (WGS) entry which is preliminary data.</text>
</comment>
<evidence type="ECO:0000313" key="1">
    <source>
        <dbReference type="EMBL" id="RGC11380.1"/>
    </source>
</evidence>
<dbReference type="Proteomes" id="UP000260025">
    <property type="component" value="Unassembled WGS sequence"/>
</dbReference>
<gene>
    <name evidence="1" type="ORF">DXA38_18275</name>
</gene>
<organism evidence="1 2">
    <name type="scientific">Clostridium innocuum</name>
    <dbReference type="NCBI Taxonomy" id="1522"/>
    <lineage>
        <taxon>Bacteria</taxon>
        <taxon>Bacillati</taxon>
        <taxon>Bacillota</taxon>
        <taxon>Clostridia</taxon>
        <taxon>Eubacteriales</taxon>
        <taxon>Clostridiaceae</taxon>
        <taxon>Clostridium</taxon>
    </lineage>
</organism>
<accession>A0A3E2VL63</accession>
<dbReference type="EMBL" id="QVEV01000037">
    <property type="protein sequence ID" value="RGC11380.1"/>
    <property type="molecule type" value="Genomic_DNA"/>
</dbReference>
<proteinExistence type="predicted"/>
<evidence type="ECO:0008006" key="3">
    <source>
        <dbReference type="Google" id="ProtNLM"/>
    </source>
</evidence>
<protein>
    <recommendedName>
        <fullName evidence="3">Resolvase</fullName>
    </recommendedName>
</protein>
<evidence type="ECO:0000313" key="2">
    <source>
        <dbReference type="Proteomes" id="UP000260025"/>
    </source>
</evidence>
<sequence length="82" mass="9648">MTHEEEHKKQELKKAQRVGIDRALAKQRSGQGTYGRPQVELPQDFEEQVRKCVRNEQPLETYRKATGLKKATFYKYAKKVLQ</sequence>
<dbReference type="OrthoDB" id="1651829at2"/>
<dbReference type="AlphaFoldDB" id="A0A3E2VL63"/>